<reference evidence="1" key="1">
    <citation type="submission" date="2020-01" db="EMBL/GenBank/DDBJ databases">
        <authorList>
            <person name="Chen W.-M."/>
        </authorList>
    </citation>
    <scope>NUCLEOTIDE SEQUENCE</scope>
    <source>
        <strain evidence="1">CYK-10</strain>
    </source>
</reference>
<dbReference type="RefSeq" id="WP_168774849.1">
    <property type="nucleotide sequence ID" value="NZ_JAABNR010000009.1"/>
</dbReference>
<organism evidence="1 2">
    <name type="scientific">Stagnihabitans tardus</name>
    <dbReference type="NCBI Taxonomy" id="2699202"/>
    <lineage>
        <taxon>Bacteria</taxon>
        <taxon>Pseudomonadati</taxon>
        <taxon>Pseudomonadota</taxon>
        <taxon>Alphaproteobacteria</taxon>
        <taxon>Rhodobacterales</taxon>
        <taxon>Paracoccaceae</taxon>
        <taxon>Stagnihabitans</taxon>
    </lineage>
</organism>
<evidence type="ECO:0000313" key="2">
    <source>
        <dbReference type="Proteomes" id="UP001193501"/>
    </source>
</evidence>
<keyword evidence="2" id="KW-1185">Reference proteome</keyword>
<gene>
    <name evidence="1" type="ORF">GV832_10640</name>
</gene>
<sequence>MMKKSMLLISHQGPDVLKVHLEPWPELHSLRTGQSLEVVVERSDAATGPFFEVSHKDGALVVYPAGNMNPFVDIFALRDGSRLATEE</sequence>
<dbReference type="EMBL" id="JAABNR010000009">
    <property type="protein sequence ID" value="NBZ88035.1"/>
    <property type="molecule type" value="Genomic_DNA"/>
</dbReference>
<dbReference type="AlphaFoldDB" id="A0AAE4YE71"/>
<protein>
    <submittedName>
        <fullName evidence="1">Uncharacterized protein</fullName>
    </submittedName>
</protein>
<dbReference type="Proteomes" id="UP001193501">
    <property type="component" value="Unassembled WGS sequence"/>
</dbReference>
<accession>A0AAE4YE71</accession>
<proteinExistence type="predicted"/>
<evidence type="ECO:0000313" key="1">
    <source>
        <dbReference type="EMBL" id="NBZ88035.1"/>
    </source>
</evidence>
<name>A0AAE4YE71_9RHOB</name>
<comment type="caution">
    <text evidence="1">The sequence shown here is derived from an EMBL/GenBank/DDBJ whole genome shotgun (WGS) entry which is preliminary data.</text>
</comment>